<dbReference type="PANTHER" id="PTHR42070:SF1">
    <property type="entry name" value="FILAMENT ASSOCIATED PROTEIN, PUTATIVE (AFU_ORTHOLOGUE AFUA_8G06630)-RELATED"/>
    <property type="match status" value="1"/>
</dbReference>
<dbReference type="InParanoid" id="A0A1J7JTW2"/>
<proteinExistence type="predicted"/>
<dbReference type="STRING" id="1408157.A0A1J7JTW2"/>
<dbReference type="Proteomes" id="UP000182658">
    <property type="component" value="Unassembled WGS sequence"/>
</dbReference>
<feature type="compositionally biased region" description="Polar residues" evidence="1">
    <location>
        <begin position="165"/>
        <end position="180"/>
    </location>
</feature>
<organism evidence="2 3">
    <name type="scientific">Coniochaeta ligniaria NRRL 30616</name>
    <dbReference type="NCBI Taxonomy" id="1408157"/>
    <lineage>
        <taxon>Eukaryota</taxon>
        <taxon>Fungi</taxon>
        <taxon>Dikarya</taxon>
        <taxon>Ascomycota</taxon>
        <taxon>Pezizomycotina</taxon>
        <taxon>Sordariomycetes</taxon>
        <taxon>Sordariomycetidae</taxon>
        <taxon>Coniochaetales</taxon>
        <taxon>Coniochaetaceae</taxon>
        <taxon>Coniochaeta</taxon>
    </lineage>
</organism>
<protein>
    <recommendedName>
        <fullName evidence="4">BZIP domain-containing protein</fullName>
    </recommendedName>
</protein>
<keyword evidence="3" id="KW-1185">Reference proteome</keyword>
<feature type="region of interest" description="Disordered" evidence="1">
    <location>
        <begin position="1"/>
        <end position="26"/>
    </location>
</feature>
<reference evidence="2 3" key="1">
    <citation type="submission" date="2016-10" db="EMBL/GenBank/DDBJ databases">
        <title>Draft genome sequence of Coniochaeta ligniaria NRRL30616, a lignocellulolytic fungus for bioabatement of inhibitors in plant biomass hydrolysates.</title>
        <authorList>
            <consortium name="DOE Joint Genome Institute"/>
            <person name="Jimenez D.J."/>
            <person name="Hector R.E."/>
            <person name="Riley R."/>
            <person name="Sun H."/>
            <person name="Grigoriev I.V."/>
            <person name="Van Elsas J.D."/>
            <person name="Nichols N.N."/>
        </authorList>
    </citation>
    <scope>NUCLEOTIDE SEQUENCE [LARGE SCALE GENOMIC DNA]</scope>
    <source>
        <strain evidence="2 3">NRRL 30616</strain>
    </source>
</reference>
<dbReference type="CDD" id="cd14688">
    <property type="entry name" value="bZIP_YAP"/>
    <property type="match status" value="1"/>
</dbReference>
<dbReference type="PANTHER" id="PTHR42070">
    <property type="entry name" value="FILAMENT ASSOCIATED PROTEIN, PUTATIVE (AFU_ORTHOLOGUE AFUA_8G06630)-RELATED"/>
    <property type="match status" value="1"/>
</dbReference>
<gene>
    <name evidence="2" type="ORF">CONLIGDRAFT_153727</name>
</gene>
<dbReference type="AlphaFoldDB" id="A0A1J7JTW2"/>
<sequence length="243" mass="26743">MPWKNRTAETKQRVRENQRRSRARRDELLRDLQQRLDEHERLGFQATLEMQQAALQVARENESLRTLLLQKGVSDAEVAEFLRHGGPTPVDDIQLVQTRLPCRARATTSIPRVASVTALLNPDQPKTPPAYSRLPETLPRSPPRTNEGISQGIEPPATPSLDDTPASTAAWPSTGESTPLQLPEPDIGRNSGMETSCDVAAAILANMQGHEDTSRARVVLGCTSPSNCIVKNTRVFDLLDEAG</sequence>
<name>A0A1J7JTW2_9PEZI</name>
<dbReference type="EMBL" id="KV875094">
    <property type="protein sequence ID" value="OIW32812.1"/>
    <property type="molecule type" value="Genomic_DNA"/>
</dbReference>
<evidence type="ECO:0000256" key="1">
    <source>
        <dbReference type="SAM" id="MobiDB-lite"/>
    </source>
</evidence>
<dbReference type="OrthoDB" id="4505928at2759"/>
<evidence type="ECO:0008006" key="4">
    <source>
        <dbReference type="Google" id="ProtNLM"/>
    </source>
</evidence>
<evidence type="ECO:0000313" key="3">
    <source>
        <dbReference type="Proteomes" id="UP000182658"/>
    </source>
</evidence>
<feature type="region of interest" description="Disordered" evidence="1">
    <location>
        <begin position="120"/>
        <end position="184"/>
    </location>
</feature>
<accession>A0A1J7JTW2</accession>
<evidence type="ECO:0000313" key="2">
    <source>
        <dbReference type="EMBL" id="OIW32812.1"/>
    </source>
</evidence>